<dbReference type="EMBL" id="GEDG01031512">
    <property type="protein sequence ID" value="JAP11333.1"/>
    <property type="molecule type" value="Transcribed_RNA"/>
</dbReference>
<reference evidence="1" key="1">
    <citation type="submission" date="2015-12" db="EMBL/GenBank/DDBJ databases">
        <title>Gene expression during late stages of embryo sac development: a critical building block for successful pollen-pistil interactions.</title>
        <authorList>
            <person name="Liu Y."/>
            <person name="Joly V."/>
            <person name="Sabar M."/>
            <person name="Matton D.P."/>
        </authorList>
    </citation>
    <scope>NUCLEOTIDE SEQUENCE</scope>
</reference>
<proteinExistence type="predicted"/>
<evidence type="ECO:0000313" key="1">
    <source>
        <dbReference type="EMBL" id="JAP11333.1"/>
    </source>
</evidence>
<sequence length="67" mass="7514">MQNFSHSTIAIASVTMLEGSHNIVPLDLIISSSSFLMQKAIDLVLRFSLKASSVLHLYHLMIEKKEQ</sequence>
<organism evidence="1">
    <name type="scientific">Solanum chacoense</name>
    <name type="common">Chaco potato</name>
    <dbReference type="NCBI Taxonomy" id="4108"/>
    <lineage>
        <taxon>Eukaryota</taxon>
        <taxon>Viridiplantae</taxon>
        <taxon>Streptophyta</taxon>
        <taxon>Embryophyta</taxon>
        <taxon>Tracheophyta</taxon>
        <taxon>Spermatophyta</taxon>
        <taxon>Magnoliopsida</taxon>
        <taxon>eudicotyledons</taxon>
        <taxon>Gunneridae</taxon>
        <taxon>Pentapetalae</taxon>
        <taxon>asterids</taxon>
        <taxon>lamiids</taxon>
        <taxon>Solanales</taxon>
        <taxon>Solanaceae</taxon>
        <taxon>Solanoideae</taxon>
        <taxon>Solaneae</taxon>
        <taxon>Solanum</taxon>
    </lineage>
</organism>
<name>A0A0V0GT32_SOLCH</name>
<accession>A0A0V0GT32</accession>
<protein>
    <submittedName>
        <fullName evidence="1">Putative ovule protein</fullName>
    </submittedName>
</protein>
<dbReference type="AlphaFoldDB" id="A0A0V0GT32"/>